<sequence>MSFTSSLNYIEKLTQDASGSLNLYGSGSTGRTELLSIDGNNGRLFTVSDDLSDSLFSVNTIAGLPVIEAFADNSVNIGQYSAPPIKVIGASAIITGSLFGTATTATNVNVTANNSTNETTYLTFVDGATGTQGIETDTALSYNPSTNVLTAGTFSGAFSGTATNATNATNATVTTSATDSAFKIPFANTTGASTGNYGLLQDSESGIFTYNPSSNRLIVPNISGSSINLTGGHVLFNYLGSAIFTAASGTTIQLGGGPGGVQNNVNVANGTLTVGTSSPQGKFHVFQGTTLGGTAGNNVILQTLQNYGGSGGNSVYIKDYAVRDATGTTWTSWRHHNSIDVDGAYNTPGTNTRCFWERDPYAGIHYFGDSGTTALTVNGAENKVIAPNIEVSENTAGIYSDGGDLAIGDWNGNDYGTSFYGQGGNNLINLATNFTQFYYPIHYNGPQGTSEVNGEVAYWGGGSVAAGNLYYYNSSGNWAQVDADAASTATGMLGIARATGTASTVGMLLRGRARYTSNSNYTALSTTGAPLYISTTPGGFTQTAPTGTGDIVRIIGYVLSTASDEIYFCPDSVWVEVI</sequence>
<proteinExistence type="predicted"/>
<dbReference type="Proteomes" id="UP000595566">
    <property type="component" value="Segment"/>
</dbReference>
<organism evidence="1 2">
    <name type="scientific">Flavobacterium phage vB_FspM_immuto_2-6A</name>
    <dbReference type="NCBI Taxonomy" id="2801477"/>
    <lineage>
        <taxon>Viruses</taxon>
        <taxon>Duplodnaviria</taxon>
        <taxon>Heunggongvirae</taxon>
        <taxon>Uroviricota</taxon>
        <taxon>Caudoviricetes</taxon>
        <taxon>Immutovirus</taxon>
        <taxon>Immutovirus immuto</taxon>
    </lineage>
</organism>
<dbReference type="EMBL" id="MW353175">
    <property type="protein sequence ID" value="QQO91903.1"/>
    <property type="molecule type" value="Genomic_DNA"/>
</dbReference>
<name>A0A7T8ERK6_9CAUD</name>
<accession>A0A7T8ERK6</accession>
<protein>
    <submittedName>
        <fullName evidence="1">Tail fiber protein</fullName>
    </submittedName>
</protein>
<evidence type="ECO:0000313" key="2">
    <source>
        <dbReference type="Proteomes" id="UP000595566"/>
    </source>
</evidence>
<gene>
    <name evidence="1" type="ORF">immuto26A_224</name>
</gene>
<reference evidence="1 2" key="1">
    <citation type="submission" date="2020-12" db="EMBL/GenBank/DDBJ databases">
        <title>Dynamics of Baltic Sea phages driven by environmental changes.</title>
        <authorList>
            <person name="Hoetzinger M."/>
            <person name="Nilsson E."/>
            <person name="Holmfeldt K."/>
        </authorList>
    </citation>
    <scope>NUCLEOTIDE SEQUENCE [LARGE SCALE GENOMIC DNA]</scope>
</reference>
<evidence type="ECO:0000313" key="1">
    <source>
        <dbReference type="EMBL" id="QQO91903.1"/>
    </source>
</evidence>
<keyword evidence="2" id="KW-1185">Reference proteome</keyword>